<name>A0A1H3GVM8_9BACT</name>
<reference evidence="4" key="1">
    <citation type="submission" date="2016-10" db="EMBL/GenBank/DDBJ databases">
        <authorList>
            <person name="Varghese N."/>
            <person name="Submissions S."/>
        </authorList>
    </citation>
    <scope>NUCLEOTIDE SEQUENCE [LARGE SCALE GENOMIC DNA]</scope>
    <source>
        <strain evidence="4">CGMCC 1.8975</strain>
    </source>
</reference>
<evidence type="ECO:0000259" key="2">
    <source>
        <dbReference type="Pfam" id="PF04784"/>
    </source>
</evidence>
<feature type="chain" id="PRO_5011793774" description="DUF547 domain-containing protein" evidence="1">
    <location>
        <begin position="27"/>
        <end position="272"/>
    </location>
</feature>
<dbReference type="PANTHER" id="PTHR46361:SF3">
    <property type="entry name" value="ELECTRON CARRIER_ PROTEIN DISULFIDE OXIDOREDUCTASE"/>
    <property type="match status" value="1"/>
</dbReference>
<dbReference type="Proteomes" id="UP000199249">
    <property type="component" value="Unassembled WGS sequence"/>
</dbReference>
<evidence type="ECO:0000313" key="3">
    <source>
        <dbReference type="EMBL" id="SDY07100.1"/>
    </source>
</evidence>
<gene>
    <name evidence="3" type="ORF">SAMN04488069_105184</name>
</gene>
<sequence>MRHSFLPSGLFPLLLSLLLLASMSHAAPVNAPNRPEPELLQQPWSALLRLHVTTDGRLDYVGLLADEDQLFAYLQSLRKVRPQAENWTPDQLKAFWINTYNAAAANLVIENYPVASINDIRIKTISGYESPWETVAVNVGGQNYSLNQIEQQLRQQFHDPRIHFALNYGAASAAPMLAEAYTSPQLNQQLDQQTSRFLNDPAFNQLSPQQLRLSALFHSYAADFGAEPQLLAFINRYAHTPVLPAASIEYLSFSWALNGRTPLSDGQALGRK</sequence>
<dbReference type="OrthoDB" id="526867at2"/>
<dbReference type="PANTHER" id="PTHR46361">
    <property type="entry name" value="ELECTRON CARRIER/ PROTEIN DISULFIDE OXIDOREDUCTASE"/>
    <property type="match status" value="1"/>
</dbReference>
<feature type="domain" description="DUF547" evidence="2">
    <location>
        <begin position="85"/>
        <end position="198"/>
    </location>
</feature>
<keyword evidence="4" id="KW-1185">Reference proteome</keyword>
<dbReference type="Pfam" id="PF04784">
    <property type="entry name" value="DUF547"/>
    <property type="match status" value="1"/>
</dbReference>
<protein>
    <recommendedName>
        <fullName evidence="2">DUF547 domain-containing protein</fullName>
    </recommendedName>
</protein>
<keyword evidence="1" id="KW-0732">Signal</keyword>
<dbReference type="InterPro" id="IPR006869">
    <property type="entry name" value="DUF547"/>
</dbReference>
<proteinExistence type="predicted"/>
<accession>A0A1H3GVM8</accession>
<dbReference type="AlphaFoldDB" id="A0A1H3GVM8"/>
<feature type="signal peptide" evidence="1">
    <location>
        <begin position="1"/>
        <end position="26"/>
    </location>
</feature>
<organism evidence="3 4">
    <name type="scientific">Hymenobacter psychrophilus</name>
    <dbReference type="NCBI Taxonomy" id="651662"/>
    <lineage>
        <taxon>Bacteria</taxon>
        <taxon>Pseudomonadati</taxon>
        <taxon>Bacteroidota</taxon>
        <taxon>Cytophagia</taxon>
        <taxon>Cytophagales</taxon>
        <taxon>Hymenobacteraceae</taxon>
        <taxon>Hymenobacter</taxon>
    </lineage>
</organism>
<dbReference type="EMBL" id="FNOV01000005">
    <property type="protein sequence ID" value="SDY07100.1"/>
    <property type="molecule type" value="Genomic_DNA"/>
</dbReference>
<evidence type="ECO:0000313" key="4">
    <source>
        <dbReference type="Proteomes" id="UP000199249"/>
    </source>
</evidence>
<evidence type="ECO:0000256" key="1">
    <source>
        <dbReference type="SAM" id="SignalP"/>
    </source>
</evidence>
<dbReference type="STRING" id="651662.SAMN04488069_105184"/>